<dbReference type="EMBL" id="JBHTEF010000001">
    <property type="protein sequence ID" value="MFC7582033.1"/>
    <property type="molecule type" value="Genomic_DNA"/>
</dbReference>
<dbReference type="PANTHER" id="PTHR11559">
    <property type="entry name" value="CARBOXYLESTERASE"/>
    <property type="match status" value="1"/>
</dbReference>
<gene>
    <name evidence="5" type="ORF">ACFQWG_12595</name>
</gene>
<dbReference type="RefSeq" id="WP_380976339.1">
    <property type="nucleotide sequence ID" value="NZ_JBHTEF010000001.1"/>
</dbReference>
<dbReference type="InterPro" id="IPR019826">
    <property type="entry name" value="Carboxylesterase_B_AS"/>
</dbReference>
<dbReference type="InterPro" id="IPR050309">
    <property type="entry name" value="Type-B_Carboxylest/Lipase"/>
</dbReference>
<feature type="domain" description="Carboxylesterase type B" evidence="4">
    <location>
        <begin position="13"/>
        <end position="477"/>
    </location>
</feature>
<protein>
    <recommendedName>
        <fullName evidence="3">Carboxylic ester hydrolase</fullName>
        <ecNumber evidence="3">3.1.1.-</ecNumber>
    </recommendedName>
</protein>
<evidence type="ECO:0000256" key="3">
    <source>
        <dbReference type="RuleBase" id="RU361235"/>
    </source>
</evidence>
<dbReference type="InterPro" id="IPR029058">
    <property type="entry name" value="AB_hydrolase_fold"/>
</dbReference>
<comment type="similarity">
    <text evidence="1 3">Belongs to the type-B carboxylesterase/lipase family.</text>
</comment>
<dbReference type="Proteomes" id="UP001596527">
    <property type="component" value="Unassembled WGS sequence"/>
</dbReference>
<comment type="caution">
    <text evidence="5">The sequence shown here is derived from an EMBL/GenBank/DDBJ whole genome shotgun (WGS) entry which is preliminary data.</text>
</comment>
<dbReference type="Gene3D" id="3.40.50.1820">
    <property type="entry name" value="alpha/beta hydrolase"/>
    <property type="match status" value="1"/>
</dbReference>
<keyword evidence="6" id="KW-1185">Reference proteome</keyword>
<evidence type="ECO:0000256" key="2">
    <source>
        <dbReference type="ARBA" id="ARBA00022801"/>
    </source>
</evidence>
<evidence type="ECO:0000313" key="5">
    <source>
        <dbReference type="EMBL" id="MFC7582033.1"/>
    </source>
</evidence>
<evidence type="ECO:0000313" key="6">
    <source>
        <dbReference type="Proteomes" id="UP001596527"/>
    </source>
</evidence>
<dbReference type="EC" id="3.1.1.-" evidence="3"/>
<accession>A0ABW2SRS3</accession>
<reference evidence="6" key="1">
    <citation type="journal article" date="2019" name="Int. J. Syst. Evol. Microbiol.">
        <title>The Global Catalogue of Microorganisms (GCM) 10K type strain sequencing project: providing services to taxonomists for standard genome sequencing and annotation.</title>
        <authorList>
            <consortium name="The Broad Institute Genomics Platform"/>
            <consortium name="The Broad Institute Genome Sequencing Center for Infectious Disease"/>
            <person name="Wu L."/>
            <person name="Ma J."/>
        </authorList>
    </citation>
    <scope>NUCLEOTIDE SEQUENCE [LARGE SCALE GENOMIC DNA]</scope>
    <source>
        <strain evidence="6">CCUG 56698</strain>
    </source>
</reference>
<dbReference type="PROSITE" id="PS00122">
    <property type="entry name" value="CARBOXYLESTERASE_B_1"/>
    <property type="match status" value="1"/>
</dbReference>
<evidence type="ECO:0000256" key="1">
    <source>
        <dbReference type="ARBA" id="ARBA00005964"/>
    </source>
</evidence>
<organism evidence="5 6">
    <name type="scientific">Schaalia naturae</name>
    <dbReference type="NCBI Taxonomy" id="635203"/>
    <lineage>
        <taxon>Bacteria</taxon>
        <taxon>Bacillati</taxon>
        <taxon>Actinomycetota</taxon>
        <taxon>Actinomycetes</taxon>
        <taxon>Actinomycetales</taxon>
        <taxon>Actinomycetaceae</taxon>
        <taxon>Schaalia</taxon>
    </lineage>
</organism>
<dbReference type="SUPFAM" id="SSF53474">
    <property type="entry name" value="alpha/beta-Hydrolases"/>
    <property type="match status" value="1"/>
</dbReference>
<keyword evidence="2 3" id="KW-0378">Hydrolase</keyword>
<evidence type="ECO:0000259" key="4">
    <source>
        <dbReference type="Pfam" id="PF00135"/>
    </source>
</evidence>
<dbReference type="InterPro" id="IPR002018">
    <property type="entry name" value="CarbesteraseB"/>
</dbReference>
<sequence>MPAPGISTPPEAPVTALSAGRVRGMWRAGPDGGSPSAAFLGIPFAKPPVGGLRFAAPRRPDPWEGVRDALVHGPTPKRGDSAQTLIPEPAIPGEATLNLDVFTPAPGDRGARLPVMVWIHGGGYVEGSPASPWYDGAAFTRDGIVTVNVSYRLGFDGFGRIPGAPDNRGVLDWLAALEWVQENIGAFGGDPDRVTIMGQSAGGGAVLTLLGMPAAQPLFHRVISLSGALGDVPGARARRLSARLAELAGVACTRDGFASVPEERLASLQAEAAKPDSGKALDGEISLLREGLPWAPMIDGGLITRPTAESLGAGVGADKALLLGAADDELTMTTDAMRGRLRLVPPGLALARMGLEGRRRRAYLRDNRELRRRGAAVALGRYATDRVFRSLVARVAGARTATGVDGRTGSASTWVYAFSWASPALGWACHCLDVPFWFDCLGAPGVDRVASSQPPQALARALHSAAVRFVDEGDPGWPAWSSAPGATAVLGGPEAPDGLRVRPDGYASLSALL</sequence>
<proteinExistence type="inferred from homology"/>
<dbReference type="Pfam" id="PF00135">
    <property type="entry name" value="COesterase"/>
    <property type="match status" value="1"/>
</dbReference>
<name>A0ABW2SRS3_9ACTO</name>